<dbReference type="Gene3D" id="3.90.780.10">
    <property type="entry name" value="5'-Nucleotidase, C-terminal domain"/>
    <property type="match status" value="1"/>
</dbReference>
<dbReference type="Pfam" id="PF02872">
    <property type="entry name" value="5_nucleotid_C"/>
    <property type="match status" value="1"/>
</dbReference>
<dbReference type="AlphaFoldDB" id="A0A2R5HJF8"/>
<evidence type="ECO:0000259" key="3">
    <source>
        <dbReference type="Pfam" id="PF02872"/>
    </source>
</evidence>
<dbReference type="InterPro" id="IPR008334">
    <property type="entry name" value="5'-Nucleotdase_C"/>
</dbReference>
<feature type="domain" description="5'-Nucleotidase C-terminal" evidence="3">
    <location>
        <begin position="617"/>
        <end position="781"/>
    </location>
</feature>
<dbReference type="SUPFAM" id="SSF56300">
    <property type="entry name" value="Metallo-dependent phosphatases"/>
    <property type="match status" value="1"/>
</dbReference>
<protein>
    <submittedName>
        <fullName evidence="5">5'-nucleotidase</fullName>
    </submittedName>
</protein>
<dbReference type="OrthoDB" id="9801679at2"/>
<dbReference type="InterPro" id="IPR006179">
    <property type="entry name" value="5_nucleotidase/apyrase"/>
</dbReference>
<dbReference type="GO" id="GO:0008253">
    <property type="term" value="F:5'-nucleotidase activity"/>
    <property type="evidence" value="ECO:0007669"/>
    <property type="project" value="TreeGrafter"/>
</dbReference>
<reference evidence="5 6" key="1">
    <citation type="journal article" date="2018" name="Genome Announc.">
        <title>Draft Genome Sequence of Lactococcus sp. Strain NtB2 (JCM 32569), Isolated from the Gut of the Higher Termite Nasutitermes takasagoensis.</title>
        <authorList>
            <person name="Noda S."/>
            <person name="Aihara C."/>
            <person name="Yuki M."/>
            <person name="Ohkuma M."/>
        </authorList>
    </citation>
    <scope>NUCLEOTIDE SEQUENCE [LARGE SCALE GENOMIC DNA]</scope>
    <source>
        <strain evidence="5 6">NtB2</strain>
    </source>
</reference>
<keyword evidence="6" id="KW-1185">Reference proteome</keyword>
<feature type="domain" description="DUF5648" evidence="4">
    <location>
        <begin position="34"/>
        <end position="166"/>
    </location>
</feature>
<dbReference type="EMBL" id="BFFO01000002">
    <property type="protein sequence ID" value="GBG96381.1"/>
    <property type="molecule type" value="Genomic_DNA"/>
</dbReference>
<proteinExistence type="predicted"/>
<evidence type="ECO:0000256" key="2">
    <source>
        <dbReference type="SAM" id="SignalP"/>
    </source>
</evidence>
<keyword evidence="2" id="KW-0732">Signal</keyword>
<feature type="signal peptide" evidence="2">
    <location>
        <begin position="1"/>
        <end position="27"/>
    </location>
</feature>
<dbReference type="InterPro" id="IPR036907">
    <property type="entry name" value="5'-Nucleotdase_C_sf"/>
</dbReference>
<dbReference type="PANTHER" id="PTHR11575">
    <property type="entry name" value="5'-NUCLEOTIDASE-RELATED"/>
    <property type="match status" value="1"/>
</dbReference>
<evidence type="ECO:0000256" key="1">
    <source>
        <dbReference type="SAM" id="MobiDB-lite"/>
    </source>
</evidence>
<feature type="chain" id="PRO_5015332252" evidence="2">
    <location>
        <begin position="28"/>
        <end position="837"/>
    </location>
</feature>
<evidence type="ECO:0000259" key="4">
    <source>
        <dbReference type="Pfam" id="PF18885"/>
    </source>
</evidence>
<comment type="caution">
    <text evidence="5">The sequence shown here is derived from an EMBL/GenBank/DDBJ whole genome shotgun (WGS) entry which is preliminary data.</text>
</comment>
<dbReference type="Pfam" id="PF18885">
    <property type="entry name" value="DUF5648"/>
    <property type="match status" value="1"/>
</dbReference>
<dbReference type="GO" id="GO:0030288">
    <property type="term" value="C:outer membrane-bounded periplasmic space"/>
    <property type="evidence" value="ECO:0007669"/>
    <property type="project" value="TreeGrafter"/>
</dbReference>
<name>A0A2R5HJF8_9LACT</name>
<evidence type="ECO:0000313" key="6">
    <source>
        <dbReference type="Proteomes" id="UP000245021"/>
    </source>
</evidence>
<dbReference type="RefSeq" id="WP_109245354.1">
    <property type="nucleotide sequence ID" value="NZ_BFFO01000002.1"/>
</dbReference>
<dbReference type="InterPro" id="IPR043708">
    <property type="entry name" value="DUF5648"/>
</dbReference>
<dbReference type="Gene3D" id="3.60.21.10">
    <property type="match status" value="1"/>
</dbReference>
<dbReference type="PANTHER" id="PTHR11575:SF24">
    <property type="entry name" value="5'-NUCLEOTIDASE"/>
    <property type="match status" value="1"/>
</dbReference>
<evidence type="ECO:0000313" key="5">
    <source>
        <dbReference type="EMBL" id="GBG96381.1"/>
    </source>
</evidence>
<dbReference type="Proteomes" id="UP000245021">
    <property type="component" value="Unassembled WGS sequence"/>
</dbReference>
<dbReference type="PRINTS" id="PR01607">
    <property type="entry name" value="APYRASEFAMLY"/>
</dbReference>
<accession>A0A2R5HJF8</accession>
<dbReference type="GO" id="GO:0008768">
    <property type="term" value="F:UDP-sugar diphosphatase activity"/>
    <property type="evidence" value="ECO:0007669"/>
    <property type="project" value="TreeGrafter"/>
</dbReference>
<dbReference type="InterPro" id="IPR029052">
    <property type="entry name" value="Metallo-depent_PP-like"/>
</dbReference>
<feature type="region of interest" description="Disordered" evidence="1">
    <location>
        <begin position="168"/>
        <end position="201"/>
    </location>
</feature>
<dbReference type="SUPFAM" id="SSF55816">
    <property type="entry name" value="5'-nucleotidase (syn. UDP-sugar hydrolase), C-terminal domain"/>
    <property type="match status" value="1"/>
</dbReference>
<dbReference type="GO" id="GO:0009166">
    <property type="term" value="P:nucleotide catabolic process"/>
    <property type="evidence" value="ECO:0007669"/>
    <property type="project" value="InterPro"/>
</dbReference>
<organism evidence="5 6">
    <name type="scientific">Lactococcus termiticola</name>
    <dbReference type="NCBI Taxonomy" id="2169526"/>
    <lineage>
        <taxon>Bacteria</taxon>
        <taxon>Bacillati</taxon>
        <taxon>Bacillota</taxon>
        <taxon>Bacilli</taxon>
        <taxon>Lactobacillales</taxon>
        <taxon>Streptococcaceae</taxon>
        <taxon>Lactococcus</taxon>
    </lineage>
</organism>
<feature type="compositionally biased region" description="Basic and acidic residues" evidence="1">
    <location>
        <begin position="174"/>
        <end position="185"/>
    </location>
</feature>
<sequence>MKHASKILFSGLLLAGLSIVAVPSAKATGQGEDVYRLYNTASHAHLWTKSSYENSQLPKIDKNWRQEGIGWQQVKKGSPVYRVYNHKSGEHHYTQSAYEKSVLVKQGWRDEGVALESDDPSKGSPVYRLYNPKAGAGAHHLTTSSYERDQLIKKHGWKDEGIGWYAASAQSRPDNNHKPAPKPETKPNPTPAKPPVAGKPEEFDDIIPVQILGINDLHGNLDTTNQKVTLPAITGDPSGRSVHLTGGAARLAGYLNGYTANFLNNNKNGISLRFEAGDMIGASPGVSSLIYDQPTIAALKAMQIHIGTLGNHEFDRGLDFLEKVRSGQNPVANPTSNIDKLASDFYKKFSQDKLKSDYPLVIANLENKSDGSIPKDYKPYAVLEQKSANGKTAKIGVIGVVTPETKNIVLAEHVKDYNFTDPAEAIAKYSKELRKQGINAIVVLGHTSSNNVDDDPNKPVYGETADIIKKLDQIEPNHSVDLYLAGHSHTFTNGLVGKTRVVQALSYGKAFDNVIGKYDTKTNDFSAIPDADIVPTTSTITGKTREDAETNIPEDPAVLNIVNEAKAITGKIIQENIGAYPTGAQYQPGNSDYLRRGNAGFLKVPNLPEIKGIDGGPDQKPNHLGETLLGQFITKAHYETAKEKGQQVDLSLTNNGGIRADLAKNPDGSISWGQAQAVQPFRNVIQIVEMTGQEIIDALNEQTLHSPSPARGSNHYLHQYGLKYEVTSNPDIASGVHPNESPYVVSKASFIDGRPLELDKSYRVSVNSFLRGGGDGFEVFTRPTVKDVAGFQLDDTDIFIDYIKKIKTLPEGKDFIQSKTFDGTAKPLTKATTTPIK</sequence>
<gene>
    <name evidence="5" type="ORF">NtB2_00492</name>
</gene>